<proteinExistence type="predicted"/>
<organism evidence="4 5">
    <name type="scientific">Saprolegnia parasitica (strain CBS 223.65)</name>
    <dbReference type="NCBI Taxonomy" id="695850"/>
    <lineage>
        <taxon>Eukaryota</taxon>
        <taxon>Sar</taxon>
        <taxon>Stramenopiles</taxon>
        <taxon>Oomycota</taxon>
        <taxon>Saprolegniomycetes</taxon>
        <taxon>Saprolegniales</taxon>
        <taxon>Saprolegniaceae</taxon>
        <taxon>Saprolegnia</taxon>
    </lineage>
</organism>
<evidence type="ECO:0000256" key="3">
    <source>
        <dbReference type="PROSITE-ProRule" id="PRU00023"/>
    </source>
</evidence>
<name>A0A067C3E9_SAPPC</name>
<dbReference type="Pfam" id="PF12796">
    <property type="entry name" value="Ank_2"/>
    <property type="match status" value="1"/>
</dbReference>
<dbReference type="Proteomes" id="UP000030745">
    <property type="component" value="Unassembled WGS sequence"/>
</dbReference>
<dbReference type="Gene3D" id="1.25.40.20">
    <property type="entry name" value="Ankyrin repeat-containing domain"/>
    <property type="match status" value="1"/>
</dbReference>
<dbReference type="PROSITE" id="PS50088">
    <property type="entry name" value="ANK_REPEAT"/>
    <property type="match status" value="1"/>
</dbReference>
<dbReference type="PRINTS" id="PR01415">
    <property type="entry name" value="ANKYRIN"/>
</dbReference>
<keyword evidence="2 3" id="KW-0040">ANK repeat</keyword>
<dbReference type="SUPFAM" id="SSF48403">
    <property type="entry name" value="Ankyrin repeat"/>
    <property type="match status" value="1"/>
</dbReference>
<accession>A0A067C3E9</accession>
<dbReference type="KEGG" id="spar:SPRG_09119"/>
<keyword evidence="5" id="KW-1185">Reference proteome</keyword>
<dbReference type="GeneID" id="24131312"/>
<evidence type="ECO:0000313" key="5">
    <source>
        <dbReference type="Proteomes" id="UP000030745"/>
    </source>
</evidence>
<evidence type="ECO:0000313" key="4">
    <source>
        <dbReference type="EMBL" id="KDO25289.1"/>
    </source>
</evidence>
<evidence type="ECO:0000256" key="1">
    <source>
        <dbReference type="ARBA" id="ARBA00022737"/>
    </source>
</evidence>
<gene>
    <name evidence="4" type="ORF">SPRG_09119</name>
</gene>
<reference evidence="4 5" key="1">
    <citation type="journal article" date="2013" name="PLoS Genet.">
        <title>Distinctive expansion of potential virulence genes in the genome of the oomycete fish pathogen Saprolegnia parasitica.</title>
        <authorList>
            <person name="Jiang R.H."/>
            <person name="de Bruijn I."/>
            <person name="Haas B.J."/>
            <person name="Belmonte R."/>
            <person name="Lobach L."/>
            <person name="Christie J."/>
            <person name="van den Ackerveken G."/>
            <person name="Bottin A."/>
            <person name="Bulone V."/>
            <person name="Diaz-Moreno S.M."/>
            <person name="Dumas B."/>
            <person name="Fan L."/>
            <person name="Gaulin E."/>
            <person name="Govers F."/>
            <person name="Grenville-Briggs L.J."/>
            <person name="Horner N.R."/>
            <person name="Levin J.Z."/>
            <person name="Mammella M."/>
            <person name="Meijer H.J."/>
            <person name="Morris P."/>
            <person name="Nusbaum C."/>
            <person name="Oome S."/>
            <person name="Phillips A.J."/>
            <person name="van Rooyen D."/>
            <person name="Rzeszutek E."/>
            <person name="Saraiva M."/>
            <person name="Secombes C.J."/>
            <person name="Seidl M.F."/>
            <person name="Snel B."/>
            <person name="Stassen J.H."/>
            <person name="Sykes S."/>
            <person name="Tripathy S."/>
            <person name="van den Berg H."/>
            <person name="Vega-Arreguin J.C."/>
            <person name="Wawra S."/>
            <person name="Young S.K."/>
            <person name="Zeng Q."/>
            <person name="Dieguez-Uribeondo J."/>
            <person name="Russ C."/>
            <person name="Tyler B.M."/>
            <person name="van West P."/>
        </authorList>
    </citation>
    <scope>NUCLEOTIDE SEQUENCE [LARGE SCALE GENOMIC DNA]</scope>
    <source>
        <strain evidence="4 5">CBS 223.65</strain>
    </source>
</reference>
<protein>
    <submittedName>
        <fullName evidence="4">Uncharacterized protein</fullName>
    </submittedName>
</protein>
<dbReference type="STRING" id="695850.A0A067C3E9"/>
<dbReference type="AlphaFoldDB" id="A0A067C3E9"/>
<dbReference type="VEuPathDB" id="FungiDB:SPRG_09119"/>
<feature type="repeat" description="ANK" evidence="3">
    <location>
        <begin position="34"/>
        <end position="66"/>
    </location>
</feature>
<dbReference type="EMBL" id="KK583233">
    <property type="protein sequence ID" value="KDO25289.1"/>
    <property type="molecule type" value="Genomic_DNA"/>
</dbReference>
<dbReference type="PANTHER" id="PTHR24171">
    <property type="entry name" value="ANKYRIN REPEAT DOMAIN-CONTAINING PROTEIN 39-RELATED"/>
    <property type="match status" value="1"/>
</dbReference>
<dbReference type="OMA" id="DNHENED"/>
<dbReference type="InterPro" id="IPR036770">
    <property type="entry name" value="Ankyrin_rpt-contain_sf"/>
</dbReference>
<dbReference type="RefSeq" id="XP_012203947.1">
    <property type="nucleotide sequence ID" value="XM_012348557.1"/>
</dbReference>
<dbReference type="PROSITE" id="PS50297">
    <property type="entry name" value="ANK_REP_REGION"/>
    <property type="match status" value="1"/>
</dbReference>
<evidence type="ECO:0000256" key="2">
    <source>
        <dbReference type="ARBA" id="ARBA00023043"/>
    </source>
</evidence>
<dbReference type="InterPro" id="IPR002110">
    <property type="entry name" value="Ankyrin_rpt"/>
</dbReference>
<dbReference type="OrthoDB" id="47198at2759"/>
<dbReference type="SMART" id="SM00248">
    <property type="entry name" value="ANK"/>
    <property type="match status" value="3"/>
</dbReference>
<keyword evidence="1" id="KW-0677">Repeat</keyword>
<sequence length="162" mass="17322">MAEKNIWVSASDGDMDAVKAYLAAGVSVDAQDENGYTPLQAAVSYNQAELVSYLLAQGAKVSLGDNDDETPLHFCESVEVAELLLDAGADLNAKNSDGRTPLDAALDEDNEELRDFYVNRGAESSGIPSEEHATEEQLKALMEGLESGQISLADNHENEDDA</sequence>